<proteinExistence type="predicted"/>
<dbReference type="AlphaFoldDB" id="A0A644ZZH4"/>
<protein>
    <submittedName>
        <fullName evidence="1">Uncharacterized protein</fullName>
    </submittedName>
</protein>
<evidence type="ECO:0000313" key="1">
    <source>
        <dbReference type="EMBL" id="MPM46177.1"/>
    </source>
</evidence>
<organism evidence="1">
    <name type="scientific">bioreactor metagenome</name>
    <dbReference type="NCBI Taxonomy" id="1076179"/>
    <lineage>
        <taxon>unclassified sequences</taxon>
        <taxon>metagenomes</taxon>
        <taxon>ecological metagenomes</taxon>
    </lineage>
</organism>
<sequence>MQRGEADEGPNIGAVALNSIQYHIVFPQCGDCFPSPLGMEIQCIRPMFNMLQVINLIEEMTDCMGMLVFQGNAGSFLERHGKETIHAPVGCRSNKIRVDEVGFAKSQTEEIAKRAFDRWESLIIPIHT</sequence>
<comment type="caution">
    <text evidence="1">The sequence shown here is derived from an EMBL/GenBank/DDBJ whole genome shotgun (WGS) entry which is preliminary data.</text>
</comment>
<reference evidence="1" key="1">
    <citation type="submission" date="2019-08" db="EMBL/GenBank/DDBJ databases">
        <authorList>
            <person name="Kucharzyk K."/>
            <person name="Murdoch R.W."/>
            <person name="Higgins S."/>
            <person name="Loffler F."/>
        </authorList>
    </citation>
    <scope>NUCLEOTIDE SEQUENCE</scope>
</reference>
<accession>A0A644ZZH4</accession>
<gene>
    <name evidence="1" type="ORF">SDC9_92875</name>
</gene>
<name>A0A644ZZH4_9ZZZZ</name>
<dbReference type="EMBL" id="VSSQ01011173">
    <property type="protein sequence ID" value="MPM46177.1"/>
    <property type="molecule type" value="Genomic_DNA"/>
</dbReference>